<accession>A0A1G2LDP8</accession>
<dbReference type="EMBL" id="MHQT01000013">
    <property type="protein sequence ID" value="OHA09765.1"/>
    <property type="molecule type" value="Genomic_DNA"/>
</dbReference>
<dbReference type="Pfam" id="PF18911">
    <property type="entry name" value="PKD_4"/>
    <property type="match status" value="1"/>
</dbReference>
<dbReference type="Gene3D" id="2.60.40.10">
    <property type="entry name" value="Immunoglobulins"/>
    <property type="match status" value="1"/>
</dbReference>
<dbReference type="CDD" id="cd00146">
    <property type="entry name" value="PKD"/>
    <property type="match status" value="1"/>
</dbReference>
<comment type="caution">
    <text evidence="3">The sequence shown here is derived from an EMBL/GenBank/DDBJ whole genome shotgun (WGS) entry which is preliminary data.</text>
</comment>
<dbReference type="SUPFAM" id="SSF49299">
    <property type="entry name" value="PKD domain"/>
    <property type="match status" value="1"/>
</dbReference>
<protein>
    <recommendedName>
        <fullName evidence="2">PKD domain-containing protein</fullName>
    </recommendedName>
</protein>
<dbReference type="InterPro" id="IPR000601">
    <property type="entry name" value="PKD_dom"/>
</dbReference>
<evidence type="ECO:0000259" key="2">
    <source>
        <dbReference type="PROSITE" id="PS50093"/>
    </source>
</evidence>
<feature type="domain" description="PKD" evidence="2">
    <location>
        <begin position="208"/>
        <end position="292"/>
    </location>
</feature>
<sequence>MDTSQGLSGKQGVDRAIEALRRNYILIGKTHVRAWDAWVVLGAVVGVVFATVLIANRTGEVDSSSAAVPPPPPVQVLAVVSPNGGEAWALKTKQEIRWVGGSKNDRIRIWLVPVATPIPAKPAPAPRPALLANGLPNTGSYFWTIPASTKAGPYLIRICTTRNAASPCTMTDTSNLPFTITPIPPANISPKIGAVSTIPSVIEPGQLVPFSLEATDADNDDLSWSVDWGDGSGVSGGCEIPHQQNRRNWTYNDSHAWTSPGNYIARFTVSDCRGGADWYSFSISVEVERGNLTVSTNTIQHEVAPGSRNALLGGFDVTASGEDILVSQLGIRIGVSGCCGEVSDLTDLEVRDADGHPVEGPKNPVGSEFGNLTFTDTTVFKQGTYRYYLYGNVGVKFAGGQVITIGTIPAEQWVATGVVTGLKIIPLPDLFITIGSTAINGGSLSVMLDATSPPVRLAQAGQETTVSTLRLSVAHEDISLSQLALKIGGSAIPSDFVKFSLWDGATKVGEAVATSSSSGIIVPMSGVTVPRDGDKIITVKAQFANIGIGQPGRPGIGAAVDWDQVNVNGASTTYGVGLQSSSYIYAAGSDTQSAGVIVYRSYPAIAALPIPSNILADAVQKSLYRFSVSAPAGANGISLYKFVFNIATTSDEGTTNDFAISNLRQYAYTNPNFSGDAYATNPLNNGGLSGGRADGPGGGCSAGPPGLTCSLDYALYFNPASPSSSVPEAIYVPPGSTYYFEFKGDVAGAHAGDSAAIQLLGDASFNKLNTPQTVDLAADDDLVWSGNSTTTHSGAAGASGMDWTNGYLIPGLPSQGSRINILSR</sequence>
<keyword evidence="1" id="KW-0812">Transmembrane</keyword>
<evidence type="ECO:0000313" key="4">
    <source>
        <dbReference type="Proteomes" id="UP000178977"/>
    </source>
</evidence>
<dbReference type="STRING" id="1802281.A3A44_02650"/>
<dbReference type="InterPro" id="IPR013783">
    <property type="entry name" value="Ig-like_fold"/>
</dbReference>
<organism evidence="3 4">
    <name type="scientific">Candidatus Sungbacteria bacterium RIFCSPLOWO2_01_FULL_60_25</name>
    <dbReference type="NCBI Taxonomy" id="1802281"/>
    <lineage>
        <taxon>Bacteria</taxon>
        <taxon>Candidatus Sungiibacteriota</taxon>
    </lineage>
</organism>
<dbReference type="InterPro" id="IPR035986">
    <property type="entry name" value="PKD_dom_sf"/>
</dbReference>
<keyword evidence="1" id="KW-0472">Membrane</keyword>
<keyword evidence="1" id="KW-1133">Transmembrane helix</keyword>
<proteinExistence type="predicted"/>
<dbReference type="AlphaFoldDB" id="A0A1G2LDP8"/>
<dbReference type="PROSITE" id="PS50093">
    <property type="entry name" value="PKD"/>
    <property type="match status" value="1"/>
</dbReference>
<feature type="transmembrane region" description="Helical" evidence="1">
    <location>
        <begin position="35"/>
        <end position="55"/>
    </location>
</feature>
<evidence type="ECO:0000313" key="3">
    <source>
        <dbReference type="EMBL" id="OHA09765.1"/>
    </source>
</evidence>
<evidence type="ECO:0000256" key="1">
    <source>
        <dbReference type="SAM" id="Phobius"/>
    </source>
</evidence>
<name>A0A1G2LDP8_9BACT</name>
<gene>
    <name evidence="3" type="ORF">A3A44_02650</name>
</gene>
<dbReference type="Proteomes" id="UP000178977">
    <property type="component" value="Unassembled WGS sequence"/>
</dbReference>
<reference evidence="3 4" key="1">
    <citation type="journal article" date="2016" name="Nat. Commun.">
        <title>Thousands of microbial genomes shed light on interconnected biogeochemical processes in an aquifer system.</title>
        <authorList>
            <person name="Anantharaman K."/>
            <person name="Brown C.T."/>
            <person name="Hug L.A."/>
            <person name="Sharon I."/>
            <person name="Castelle C.J."/>
            <person name="Probst A.J."/>
            <person name="Thomas B.C."/>
            <person name="Singh A."/>
            <person name="Wilkins M.J."/>
            <person name="Karaoz U."/>
            <person name="Brodie E.L."/>
            <person name="Williams K.H."/>
            <person name="Hubbard S.S."/>
            <person name="Banfield J.F."/>
        </authorList>
    </citation>
    <scope>NUCLEOTIDE SEQUENCE [LARGE SCALE GENOMIC DNA]</scope>
</reference>